<dbReference type="Proteomes" id="UP000317178">
    <property type="component" value="Chromosome"/>
</dbReference>
<keyword evidence="2" id="KW-0472">Membrane</keyword>
<accession>A0A518CJ89</accession>
<dbReference type="RefSeq" id="WP_144993788.1">
    <property type="nucleotide sequence ID" value="NZ_CP036281.1"/>
</dbReference>
<keyword evidence="2" id="KW-1133">Transmembrane helix</keyword>
<reference evidence="3 4" key="1">
    <citation type="submission" date="2019-02" db="EMBL/GenBank/DDBJ databases">
        <title>Deep-cultivation of Planctomycetes and their phenomic and genomic characterization uncovers novel biology.</title>
        <authorList>
            <person name="Wiegand S."/>
            <person name="Jogler M."/>
            <person name="Boedeker C."/>
            <person name="Pinto D."/>
            <person name="Vollmers J."/>
            <person name="Rivas-Marin E."/>
            <person name="Kohn T."/>
            <person name="Peeters S.H."/>
            <person name="Heuer A."/>
            <person name="Rast P."/>
            <person name="Oberbeckmann S."/>
            <person name="Bunk B."/>
            <person name="Jeske O."/>
            <person name="Meyerdierks A."/>
            <person name="Storesund J.E."/>
            <person name="Kallscheuer N."/>
            <person name="Luecker S."/>
            <person name="Lage O.M."/>
            <person name="Pohl T."/>
            <person name="Merkel B.J."/>
            <person name="Hornburger P."/>
            <person name="Mueller R.-W."/>
            <person name="Bruemmer F."/>
            <person name="Labrenz M."/>
            <person name="Spormann A.M."/>
            <person name="Op den Camp H."/>
            <person name="Overmann J."/>
            <person name="Amann R."/>
            <person name="Jetten M.S.M."/>
            <person name="Mascher T."/>
            <person name="Medema M.H."/>
            <person name="Devos D.P."/>
            <person name="Kaster A.-K."/>
            <person name="Ovreas L."/>
            <person name="Rohde M."/>
            <person name="Galperin M.Y."/>
            <person name="Jogler C."/>
        </authorList>
    </citation>
    <scope>NUCLEOTIDE SEQUENCE [LARGE SCALE GENOMIC DNA]</scope>
    <source>
        <strain evidence="3 4">Pla110</strain>
    </source>
</reference>
<dbReference type="AlphaFoldDB" id="A0A518CJ89"/>
<feature type="transmembrane region" description="Helical" evidence="2">
    <location>
        <begin position="39"/>
        <end position="60"/>
    </location>
</feature>
<evidence type="ECO:0000313" key="4">
    <source>
        <dbReference type="Proteomes" id="UP000317178"/>
    </source>
</evidence>
<dbReference type="EMBL" id="CP036281">
    <property type="protein sequence ID" value="QDU79295.1"/>
    <property type="molecule type" value="Genomic_DNA"/>
</dbReference>
<evidence type="ECO:0000256" key="2">
    <source>
        <dbReference type="SAM" id="Phobius"/>
    </source>
</evidence>
<name>A0A518CJ89_9PLAN</name>
<sequence>MSSSEKGIAFAKGGFGCLLVFAVLALLVMMIGGSIRIDLGGACCLFFMGGTIGVIVLMIYNQGKNDASQNPSEIETDQSSEDSSEVD</sequence>
<organism evidence="3 4">
    <name type="scientific">Polystyrenella longa</name>
    <dbReference type="NCBI Taxonomy" id="2528007"/>
    <lineage>
        <taxon>Bacteria</taxon>
        <taxon>Pseudomonadati</taxon>
        <taxon>Planctomycetota</taxon>
        <taxon>Planctomycetia</taxon>
        <taxon>Planctomycetales</taxon>
        <taxon>Planctomycetaceae</taxon>
        <taxon>Polystyrenella</taxon>
    </lineage>
</organism>
<feature type="compositionally biased region" description="Acidic residues" evidence="1">
    <location>
        <begin position="74"/>
        <end position="87"/>
    </location>
</feature>
<protein>
    <submittedName>
        <fullName evidence="3">Uncharacterized protein</fullName>
    </submittedName>
</protein>
<feature type="region of interest" description="Disordered" evidence="1">
    <location>
        <begin position="65"/>
        <end position="87"/>
    </location>
</feature>
<gene>
    <name evidence="3" type="ORF">Pla110_10030</name>
</gene>
<keyword evidence="2" id="KW-0812">Transmembrane</keyword>
<dbReference type="KEGG" id="plon:Pla110_10030"/>
<keyword evidence="4" id="KW-1185">Reference proteome</keyword>
<proteinExistence type="predicted"/>
<evidence type="ECO:0000313" key="3">
    <source>
        <dbReference type="EMBL" id="QDU79295.1"/>
    </source>
</evidence>
<feature type="transmembrane region" description="Helical" evidence="2">
    <location>
        <begin position="12"/>
        <end position="33"/>
    </location>
</feature>
<evidence type="ECO:0000256" key="1">
    <source>
        <dbReference type="SAM" id="MobiDB-lite"/>
    </source>
</evidence>